<dbReference type="GO" id="GO:0016887">
    <property type="term" value="F:ATP hydrolysis activity"/>
    <property type="evidence" value="ECO:0007669"/>
    <property type="project" value="InterPro"/>
</dbReference>
<evidence type="ECO:0000259" key="10">
    <source>
        <dbReference type="PROSITE" id="PS50990"/>
    </source>
</evidence>
<dbReference type="GO" id="GO:0034040">
    <property type="term" value="F:ATPase-coupled lipid transmembrane transporter activity"/>
    <property type="evidence" value="ECO:0007669"/>
    <property type="project" value="TreeGrafter"/>
</dbReference>
<keyword evidence="4 11" id="KW-0067">ATP-binding</keyword>
<dbReference type="InterPro" id="IPR011527">
    <property type="entry name" value="ABC1_TM_dom"/>
</dbReference>
<dbReference type="CDD" id="cd18567">
    <property type="entry name" value="ABC_6TM_CvaB_RaxB_like"/>
    <property type="match status" value="1"/>
</dbReference>
<feature type="domain" description="ABC transporter" evidence="8">
    <location>
        <begin position="491"/>
        <end position="695"/>
    </location>
</feature>
<dbReference type="SUPFAM" id="SSF90123">
    <property type="entry name" value="ABC transporter transmembrane region"/>
    <property type="match status" value="1"/>
</dbReference>
<feature type="transmembrane region" description="Helical" evidence="7">
    <location>
        <begin position="208"/>
        <end position="225"/>
    </location>
</feature>
<dbReference type="AlphaFoldDB" id="A0AAP8SP11"/>
<dbReference type="PROSITE" id="PS00211">
    <property type="entry name" value="ABC_TRANSPORTER_1"/>
    <property type="match status" value="1"/>
</dbReference>
<dbReference type="InterPro" id="IPR017871">
    <property type="entry name" value="ABC_transporter-like_CS"/>
</dbReference>
<evidence type="ECO:0000259" key="9">
    <source>
        <dbReference type="PROSITE" id="PS50929"/>
    </source>
</evidence>
<dbReference type="PROSITE" id="PS50893">
    <property type="entry name" value="ABC_TRANSPORTER_2"/>
    <property type="match status" value="1"/>
</dbReference>
<feature type="domain" description="ABC transmembrane type-1" evidence="9">
    <location>
        <begin position="174"/>
        <end position="454"/>
    </location>
</feature>
<keyword evidence="3" id="KW-0547">Nucleotide-binding</keyword>
<dbReference type="Proteomes" id="UP000235162">
    <property type="component" value="Unassembled WGS sequence"/>
</dbReference>
<keyword evidence="6 7" id="KW-0472">Membrane</keyword>
<dbReference type="Gene3D" id="1.20.1560.10">
    <property type="entry name" value="ABC transporter type 1, transmembrane domain"/>
    <property type="match status" value="1"/>
</dbReference>
<dbReference type="GO" id="GO:0008233">
    <property type="term" value="F:peptidase activity"/>
    <property type="evidence" value="ECO:0007669"/>
    <property type="project" value="InterPro"/>
</dbReference>
<dbReference type="Pfam" id="PF00664">
    <property type="entry name" value="ABC_membrane"/>
    <property type="match status" value="1"/>
</dbReference>
<feature type="transmembrane region" description="Helical" evidence="7">
    <location>
        <begin position="313"/>
        <end position="333"/>
    </location>
</feature>
<dbReference type="InterPro" id="IPR036640">
    <property type="entry name" value="ABC1_TM_sf"/>
</dbReference>
<evidence type="ECO:0000256" key="6">
    <source>
        <dbReference type="ARBA" id="ARBA00023136"/>
    </source>
</evidence>
<dbReference type="GO" id="GO:0005886">
    <property type="term" value="C:plasma membrane"/>
    <property type="evidence" value="ECO:0007669"/>
    <property type="project" value="UniProtKB-SubCell"/>
</dbReference>
<dbReference type="RefSeq" id="WP_102106053.1">
    <property type="nucleotide sequence ID" value="NZ_BMYL01000001.1"/>
</dbReference>
<gene>
    <name evidence="11" type="ORF">C0029_00180</name>
</gene>
<evidence type="ECO:0000256" key="3">
    <source>
        <dbReference type="ARBA" id="ARBA00022741"/>
    </source>
</evidence>
<keyword evidence="5 7" id="KW-1133">Transmembrane helix</keyword>
<dbReference type="PROSITE" id="PS50929">
    <property type="entry name" value="ABC_TM1F"/>
    <property type="match status" value="1"/>
</dbReference>
<sequence length="695" mass="76882">MTALATDRGSNAFSSGLPVIYQAEAAECGLACLAMVGRYFGHDIDLRSLRCRFPQSLQGTTLKTLMDIARQINLMPRALRFELDVIKELETPCLLHWNMNHFVVLRGMKGTQAVIHDPARGKVLCSYDELFTSVSGIAMELSPAIDFKRLQDRHKLRLSDLWTGVHGLGRSLGAVITLSLMLQIVLLASPLYLQFVVDEAIPRRDIDLLRALALGFAVLLVFEVISRSLRAMLVLNLSSRLNLQLATNLVNHLLRLPLNYFHSRHLGDIVSRYSSLGAIRQLLSEGLVAIVVDGVLSTIALVAMFIYSPPLTLLILLVTLLYLGTRIALFPAIRRRTEATIQADAVAQSSLMESVRAIAPVKLHQCETERVQQWQHRLTKTIAADIGAQKLGILHTGINTALFGAGQLLLVYLAAGFVMANLMTIGMLYAFIAYSQRFVQGVGSLIEQWMSLRMLNVHLDRLADIALTAAEPRPTPLISTSAEQQALDHCLKIESLSFTYNGTSEPVFEDINLLIEPGEAVAITGASGCGKTTLLQCLAGLIHPTSGRVLWNNRDIFSHDNYRAQIACVMQDDQLLSGSIADNICFFDNVPDMDRIVQSAISACVHEDITRLPMQYNTLVGDMGTSLSGGQKQRICIARALYRLPKILIMDEATSHLDARCEKRLSNNISRLPMTRIVVAHRESTIETVDRRIKL</sequence>
<dbReference type="SUPFAM" id="SSF52540">
    <property type="entry name" value="P-loop containing nucleoside triphosphate hydrolases"/>
    <property type="match status" value="1"/>
</dbReference>
<evidence type="ECO:0000256" key="7">
    <source>
        <dbReference type="SAM" id="Phobius"/>
    </source>
</evidence>
<dbReference type="Pfam" id="PF00005">
    <property type="entry name" value="ABC_tran"/>
    <property type="match status" value="1"/>
</dbReference>
<evidence type="ECO:0000256" key="4">
    <source>
        <dbReference type="ARBA" id="ARBA00022840"/>
    </source>
</evidence>
<reference evidence="11 12" key="1">
    <citation type="submission" date="2018-01" db="EMBL/GenBank/DDBJ databases">
        <title>The draft genome sequence of Halioglobus japonicus S1-36.</title>
        <authorList>
            <person name="Du Z.-J."/>
            <person name="Shi M.-J."/>
        </authorList>
    </citation>
    <scope>NUCLEOTIDE SEQUENCE [LARGE SCALE GENOMIC DNA]</scope>
    <source>
        <strain evidence="11 12">S1-36</strain>
    </source>
</reference>
<evidence type="ECO:0000313" key="11">
    <source>
        <dbReference type="EMBL" id="PLW87059.1"/>
    </source>
</evidence>
<keyword evidence="12" id="KW-1185">Reference proteome</keyword>
<proteinExistence type="predicted"/>
<dbReference type="Gene3D" id="3.40.50.300">
    <property type="entry name" value="P-loop containing nucleotide triphosphate hydrolases"/>
    <property type="match status" value="1"/>
</dbReference>
<keyword evidence="2 7" id="KW-0812">Transmembrane</keyword>
<dbReference type="InterPro" id="IPR003593">
    <property type="entry name" value="AAA+_ATPase"/>
</dbReference>
<dbReference type="InterPro" id="IPR027417">
    <property type="entry name" value="P-loop_NTPase"/>
</dbReference>
<dbReference type="Gene3D" id="3.90.70.10">
    <property type="entry name" value="Cysteine proteinases"/>
    <property type="match status" value="1"/>
</dbReference>
<dbReference type="InterPro" id="IPR003439">
    <property type="entry name" value="ABC_transporter-like_ATP-bd"/>
</dbReference>
<name>A0AAP8SP11_9GAMM</name>
<accession>A0AAP8SP11</accession>
<feature type="transmembrane region" description="Helical" evidence="7">
    <location>
        <begin position="409"/>
        <end position="432"/>
    </location>
</feature>
<evidence type="ECO:0000256" key="2">
    <source>
        <dbReference type="ARBA" id="ARBA00022692"/>
    </source>
</evidence>
<dbReference type="InterPro" id="IPR039421">
    <property type="entry name" value="Type_1_exporter"/>
</dbReference>
<evidence type="ECO:0000256" key="5">
    <source>
        <dbReference type="ARBA" id="ARBA00022989"/>
    </source>
</evidence>
<feature type="transmembrane region" description="Helical" evidence="7">
    <location>
        <begin position="172"/>
        <end position="193"/>
    </location>
</feature>
<dbReference type="InterPro" id="IPR005074">
    <property type="entry name" value="Peptidase_C39"/>
</dbReference>
<dbReference type="PROSITE" id="PS50990">
    <property type="entry name" value="PEPTIDASE_C39"/>
    <property type="match status" value="1"/>
</dbReference>
<evidence type="ECO:0000256" key="1">
    <source>
        <dbReference type="ARBA" id="ARBA00004651"/>
    </source>
</evidence>
<comment type="caution">
    <text evidence="11">The sequence shown here is derived from an EMBL/GenBank/DDBJ whole genome shotgun (WGS) entry which is preliminary data.</text>
</comment>
<evidence type="ECO:0000259" key="8">
    <source>
        <dbReference type="PROSITE" id="PS50893"/>
    </source>
</evidence>
<protein>
    <submittedName>
        <fullName evidence="11">ABC transporter ATP-binding protein</fullName>
    </submittedName>
</protein>
<dbReference type="SMART" id="SM00382">
    <property type="entry name" value="AAA"/>
    <property type="match status" value="1"/>
</dbReference>
<dbReference type="GO" id="GO:0005524">
    <property type="term" value="F:ATP binding"/>
    <property type="evidence" value="ECO:0007669"/>
    <property type="project" value="UniProtKB-KW"/>
</dbReference>
<evidence type="ECO:0000313" key="12">
    <source>
        <dbReference type="Proteomes" id="UP000235162"/>
    </source>
</evidence>
<dbReference type="Pfam" id="PF03412">
    <property type="entry name" value="Peptidase_C39"/>
    <property type="match status" value="1"/>
</dbReference>
<organism evidence="11 12">
    <name type="scientific">Halioglobus japonicus</name>
    <dbReference type="NCBI Taxonomy" id="930805"/>
    <lineage>
        <taxon>Bacteria</taxon>
        <taxon>Pseudomonadati</taxon>
        <taxon>Pseudomonadota</taxon>
        <taxon>Gammaproteobacteria</taxon>
        <taxon>Cellvibrionales</taxon>
        <taxon>Halieaceae</taxon>
        <taxon>Halioglobus</taxon>
    </lineage>
</organism>
<comment type="subcellular location">
    <subcellularLocation>
        <location evidence="1">Cell membrane</location>
        <topology evidence="1">Multi-pass membrane protein</topology>
    </subcellularLocation>
</comment>
<feature type="transmembrane region" description="Helical" evidence="7">
    <location>
        <begin position="282"/>
        <end position="307"/>
    </location>
</feature>
<dbReference type="PANTHER" id="PTHR24221">
    <property type="entry name" value="ATP-BINDING CASSETTE SUB-FAMILY B"/>
    <property type="match status" value="1"/>
</dbReference>
<feature type="domain" description="Peptidase C39" evidence="10">
    <location>
        <begin position="22"/>
        <end position="141"/>
    </location>
</feature>
<dbReference type="GO" id="GO:0006508">
    <property type="term" value="P:proteolysis"/>
    <property type="evidence" value="ECO:0007669"/>
    <property type="project" value="InterPro"/>
</dbReference>
<dbReference type="PANTHER" id="PTHR24221:SF606">
    <property type="entry name" value="COLICIN V SECRETION-PROCESSING ATP-BINDING PROTEIN"/>
    <property type="match status" value="1"/>
</dbReference>
<dbReference type="EMBL" id="PKUR01000001">
    <property type="protein sequence ID" value="PLW87059.1"/>
    <property type="molecule type" value="Genomic_DNA"/>
</dbReference>
<dbReference type="GO" id="GO:0140359">
    <property type="term" value="F:ABC-type transporter activity"/>
    <property type="evidence" value="ECO:0007669"/>
    <property type="project" value="InterPro"/>
</dbReference>